<keyword evidence="3" id="KW-1185">Reference proteome</keyword>
<name>A0A8E2F2N9_9PEZI</name>
<proteinExistence type="predicted"/>
<evidence type="ECO:0000313" key="3">
    <source>
        <dbReference type="Proteomes" id="UP000250140"/>
    </source>
</evidence>
<protein>
    <submittedName>
        <fullName evidence="2">Uncharacterized protein</fullName>
    </submittedName>
</protein>
<feature type="region of interest" description="Disordered" evidence="1">
    <location>
        <begin position="89"/>
        <end position="143"/>
    </location>
</feature>
<gene>
    <name evidence="2" type="ORF">AOQ84DRAFT_354005</name>
</gene>
<evidence type="ECO:0000256" key="1">
    <source>
        <dbReference type="SAM" id="MobiDB-lite"/>
    </source>
</evidence>
<dbReference type="Proteomes" id="UP000250140">
    <property type="component" value="Unassembled WGS sequence"/>
</dbReference>
<accession>A0A8E2F2N9</accession>
<organism evidence="2 3">
    <name type="scientific">Glonium stellatum</name>
    <dbReference type="NCBI Taxonomy" id="574774"/>
    <lineage>
        <taxon>Eukaryota</taxon>
        <taxon>Fungi</taxon>
        <taxon>Dikarya</taxon>
        <taxon>Ascomycota</taxon>
        <taxon>Pezizomycotina</taxon>
        <taxon>Dothideomycetes</taxon>
        <taxon>Pleosporomycetidae</taxon>
        <taxon>Gloniales</taxon>
        <taxon>Gloniaceae</taxon>
        <taxon>Glonium</taxon>
    </lineage>
</organism>
<sequence length="179" mass="18017">MPAFAATTTTGANIAPTAIDASLTTTAVDASLNTTAVDACLTTTTAVDAATAAVTAAATADIATPTSPVANSGSAPSALLSTTAVQPTGRITAGSPRHSLPQPMEAPDGPSLPHQKPWDSPRHHQSYSSNGAQSRARKLSTGQSKIPQLPICMRLDRSTLQAAANALLSCCKVGRTAVS</sequence>
<reference evidence="2 3" key="1">
    <citation type="journal article" date="2016" name="Nat. Commun.">
        <title>Ectomycorrhizal ecology is imprinted in the genome of the dominant symbiotic fungus Cenococcum geophilum.</title>
        <authorList>
            <consortium name="DOE Joint Genome Institute"/>
            <person name="Peter M."/>
            <person name="Kohler A."/>
            <person name="Ohm R.A."/>
            <person name="Kuo A."/>
            <person name="Krutzmann J."/>
            <person name="Morin E."/>
            <person name="Arend M."/>
            <person name="Barry K.W."/>
            <person name="Binder M."/>
            <person name="Choi C."/>
            <person name="Clum A."/>
            <person name="Copeland A."/>
            <person name="Grisel N."/>
            <person name="Haridas S."/>
            <person name="Kipfer T."/>
            <person name="LaButti K."/>
            <person name="Lindquist E."/>
            <person name="Lipzen A."/>
            <person name="Maire R."/>
            <person name="Meier B."/>
            <person name="Mihaltcheva S."/>
            <person name="Molinier V."/>
            <person name="Murat C."/>
            <person name="Poggeler S."/>
            <person name="Quandt C.A."/>
            <person name="Sperisen C."/>
            <person name="Tritt A."/>
            <person name="Tisserant E."/>
            <person name="Crous P.W."/>
            <person name="Henrissat B."/>
            <person name="Nehls U."/>
            <person name="Egli S."/>
            <person name="Spatafora J.W."/>
            <person name="Grigoriev I.V."/>
            <person name="Martin F.M."/>
        </authorList>
    </citation>
    <scope>NUCLEOTIDE SEQUENCE [LARGE SCALE GENOMIC DNA]</scope>
    <source>
        <strain evidence="2 3">CBS 207.34</strain>
    </source>
</reference>
<evidence type="ECO:0000313" key="2">
    <source>
        <dbReference type="EMBL" id="OCL09447.1"/>
    </source>
</evidence>
<dbReference type="AlphaFoldDB" id="A0A8E2F2N9"/>
<dbReference type="EMBL" id="KV749439">
    <property type="protein sequence ID" value="OCL09447.1"/>
    <property type="molecule type" value="Genomic_DNA"/>
</dbReference>
<feature type="non-terminal residue" evidence="2">
    <location>
        <position position="1"/>
    </location>
</feature>